<reference evidence="3" key="1">
    <citation type="submission" date="2020-04" db="EMBL/GenBank/DDBJ databases">
        <authorList>
            <person name="Chiriac C."/>
            <person name="Salcher M."/>
            <person name="Ghai R."/>
            <person name="Kavagutti S V."/>
        </authorList>
    </citation>
    <scope>NUCLEOTIDE SEQUENCE</scope>
</reference>
<organism evidence="3">
    <name type="scientific">uncultured Caudovirales phage</name>
    <dbReference type="NCBI Taxonomy" id="2100421"/>
    <lineage>
        <taxon>Viruses</taxon>
        <taxon>Duplodnaviria</taxon>
        <taxon>Heunggongvirae</taxon>
        <taxon>Uroviricota</taxon>
        <taxon>Caudoviricetes</taxon>
        <taxon>Peduoviridae</taxon>
        <taxon>Maltschvirus</taxon>
        <taxon>Maltschvirus maltsch</taxon>
    </lineage>
</organism>
<gene>
    <name evidence="3" type="ORF">UFOVP528_28</name>
</gene>
<dbReference type="Pfam" id="PF03796">
    <property type="entry name" value="DnaB_C"/>
    <property type="match status" value="1"/>
</dbReference>
<dbReference type="GO" id="GO:0006269">
    <property type="term" value="P:DNA replication, synthesis of primer"/>
    <property type="evidence" value="ECO:0007669"/>
    <property type="project" value="UniProtKB-KW"/>
</dbReference>
<accession>A0A6J5MSN1</accession>
<dbReference type="EMBL" id="LR796508">
    <property type="protein sequence ID" value="CAB4148867.1"/>
    <property type="molecule type" value="Genomic_DNA"/>
</dbReference>
<proteinExistence type="predicted"/>
<dbReference type="GO" id="GO:0005524">
    <property type="term" value="F:ATP binding"/>
    <property type="evidence" value="ECO:0007669"/>
    <property type="project" value="InterPro"/>
</dbReference>
<dbReference type="PROSITE" id="PS51199">
    <property type="entry name" value="SF4_HELICASE"/>
    <property type="match status" value="1"/>
</dbReference>
<keyword evidence="3" id="KW-0347">Helicase</keyword>
<keyword evidence="3" id="KW-0378">Hydrolase</keyword>
<feature type="domain" description="SF4 helicase" evidence="2">
    <location>
        <begin position="151"/>
        <end position="410"/>
    </location>
</feature>
<dbReference type="Gene3D" id="3.40.50.300">
    <property type="entry name" value="P-loop containing nucleotide triphosphate hydrolases"/>
    <property type="match status" value="1"/>
</dbReference>
<dbReference type="CDD" id="cd00984">
    <property type="entry name" value="DnaB_C"/>
    <property type="match status" value="1"/>
</dbReference>
<evidence type="ECO:0000259" key="2">
    <source>
        <dbReference type="PROSITE" id="PS51199"/>
    </source>
</evidence>
<evidence type="ECO:0000256" key="1">
    <source>
        <dbReference type="ARBA" id="ARBA00022515"/>
    </source>
</evidence>
<protein>
    <submittedName>
        <fullName evidence="3">DnaB Replicative DNA helicase</fullName>
    </submittedName>
</protein>
<dbReference type="SUPFAM" id="SSF52540">
    <property type="entry name" value="P-loop containing nucleoside triphosphate hydrolases"/>
    <property type="match status" value="1"/>
</dbReference>
<dbReference type="PANTHER" id="PTHR30153:SF2">
    <property type="entry name" value="REPLICATIVE DNA HELICASE"/>
    <property type="match status" value="1"/>
</dbReference>
<sequence>MMNREHYIIGTFLMDKNTHVILPKINHKWFEGWNAEIIDFMQICYLNNQPIDLLNLSRKFKGKAFELSQFTNSYAHSTYLKHYLFELDIMYKKNKLVQQIANLDVNKELDLILKDLSLITTEAQITLEREPLPMSKVTGKVIDDLEEQMQRGNKLMGLTTGWQMLDKYIGGWNKGNLIIIAGRPGSGKTAIALSLTIGASQLSKVLFMSLEMSSEELAKRYISYFANIENFKIRSGNLKLNEHEHISKSLYQLESDFYVDDDAKSSINDIRAKAQLHKAKHGLNIIIIDYLQLVKGTKANREQEIAEISRNLKIMAKELGITVICLAQLNRNSEQRADKRPMLSDLRESGSIEQDADVVMFPFRPQYYMQEQTDIESDAELIISKNRHGSTVTIPVVFEGKYTKYYEKIN</sequence>
<name>A0A6J5MSN1_9CAUD</name>
<dbReference type="SMART" id="SM00382">
    <property type="entry name" value="AAA"/>
    <property type="match status" value="1"/>
</dbReference>
<evidence type="ECO:0000313" key="3">
    <source>
        <dbReference type="EMBL" id="CAB4148867.1"/>
    </source>
</evidence>
<keyword evidence="3" id="KW-0547">Nucleotide-binding</keyword>
<dbReference type="PANTHER" id="PTHR30153">
    <property type="entry name" value="REPLICATIVE DNA HELICASE DNAB"/>
    <property type="match status" value="1"/>
</dbReference>
<keyword evidence="3" id="KW-0067">ATP-binding</keyword>
<dbReference type="InterPro" id="IPR027417">
    <property type="entry name" value="P-loop_NTPase"/>
</dbReference>
<dbReference type="GO" id="GO:0003678">
    <property type="term" value="F:DNA helicase activity"/>
    <property type="evidence" value="ECO:0007669"/>
    <property type="project" value="InterPro"/>
</dbReference>
<dbReference type="InterPro" id="IPR003593">
    <property type="entry name" value="AAA+_ATPase"/>
</dbReference>
<dbReference type="InterPro" id="IPR007694">
    <property type="entry name" value="DNA_helicase_DnaB-like_C"/>
</dbReference>
<keyword evidence="1" id="KW-0639">Primosome</keyword>